<sequence>MEILNAVSTDVKQIHQLIKVYADKGIVLPRSYLSLYQHLQCLYVMKEEGKIVGVAGLHVLGEDLAEIRSLVVDDQYAGNGIGRLLVNKVAEEAVKLGIQRLISLTYEQEFFAKCDFTVVSRHSLPEKVWVDCMSCPKNDACDEIAMIRFIA</sequence>
<dbReference type="Pfam" id="PF00583">
    <property type="entry name" value="Acetyltransf_1"/>
    <property type="match status" value="1"/>
</dbReference>
<evidence type="ECO:0000313" key="4">
    <source>
        <dbReference type="EMBL" id="ASV66670.1"/>
    </source>
</evidence>
<dbReference type="OrthoDB" id="9793138at2"/>
<name>A0A248TEX7_9BACI</name>
<dbReference type="Gene3D" id="3.40.630.30">
    <property type="match status" value="1"/>
</dbReference>
<dbReference type="RefSeq" id="WP_095370245.1">
    <property type="nucleotide sequence ID" value="NZ_CP022983.1"/>
</dbReference>
<organism evidence="4 5">
    <name type="scientific">Cytobacillus kochii</name>
    <dbReference type="NCBI Taxonomy" id="859143"/>
    <lineage>
        <taxon>Bacteria</taxon>
        <taxon>Bacillati</taxon>
        <taxon>Bacillota</taxon>
        <taxon>Bacilli</taxon>
        <taxon>Bacillales</taxon>
        <taxon>Bacillaceae</taxon>
        <taxon>Cytobacillus</taxon>
    </lineage>
</organism>
<gene>
    <name evidence="4" type="ORF">CKF48_04645</name>
</gene>
<dbReference type="SUPFAM" id="SSF55729">
    <property type="entry name" value="Acyl-CoA N-acyltransferases (Nat)"/>
    <property type="match status" value="1"/>
</dbReference>
<protein>
    <submittedName>
        <fullName evidence="4">GNAT family N-acetyltransferase</fullName>
        <ecNumber evidence="4">2.3.1.1</ecNumber>
    </submittedName>
</protein>
<dbReference type="GO" id="GO:0008080">
    <property type="term" value="F:N-acetyltransferase activity"/>
    <property type="evidence" value="ECO:0007669"/>
    <property type="project" value="InterPro"/>
</dbReference>
<dbReference type="InterPro" id="IPR045039">
    <property type="entry name" value="NSI-like"/>
</dbReference>
<reference evidence="4 5" key="1">
    <citation type="submission" date="2017-08" db="EMBL/GenBank/DDBJ databases">
        <title>Complete Genome Sequence of Bacillus kochii Oregon-R-modENCODE STRAIN BDGP4, isolated from Drosophila melanogaster gut.</title>
        <authorList>
            <person name="Wan K.H."/>
            <person name="Yu C."/>
            <person name="Park S."/>
            <person name="Hammonds A.S."/>
            <person name="Booth B.W."/>
            <person name="Celniker S.E."/>
        </authorList>
    </citation>
    <scope>NUCLEOTIDE SEQUENCE [LARGE SCALE GENOMIC DNA]</scope>
    <source>
        <strain evidence="4 5">BDGP4</strain>
    </source>
</reference>
<dbReference type="AlphaFoldDB" id="A0A248TEX7"/>
<dbReference type="Proteomes" id="UP000215137">
    <property type="component" value="Chromosome"/>
</dbReference>
<dbReference type="InterPro" id="IPR016181">
    <property type="entry name" value="Acyl_CoA_acyltransferase"/>
</dbReference>
<accession>A0A248TEX7</accession>
<dbReference type="InterPro" id="IPR000182">
    <property type="entry name" value="GNAT_dom"/>
</dbReference>
<dbReference type="PANTHER" id="PTHR43626:SF4">
    <property type="entry name" value="GCN5-RELATED N-ACETYLTRANSFERASE 2, CHLOROPLASTIC"/>
    <property type="match status" value="1"/>
</dbReference>
<dbReference type="CDD" id="cd04301">
    <property type="entry name" value="NAT_SF"/>
    <property type="match status" value="1"/>
</dbReference>
<keyword evidence="2 4" id="KW-0012">Acyltransferase</keyword>
<evidence type="ECO:0000256" key="2">
    <source>
        <dbReference type="ARBA" id="ARBA00023315"/>
    </source>
</evidence>
<dbReference type="PROSITE" id="PS51186">
    <property type="entry name" value="GNAT"/>
    <property type="match status" value="1"/>
</dbReference>
<evidence type="ECO:0000256" key="1">
    <source>
        <dbReference type="ARBA" id="ARBA00022679"/>
    </source>
</evidence>
<dbReference type="KEGG" id="bko:CKF48_04645"/>
<keyword evidence="5" id="KW-1185">Reference proteome</keyword>
<dbReference type="GO" id="GO:0005737">
    <property type="term" value="C:cytoplasm"/>
    <property type="evidence" value="ECO:0007669"/>
    <property type="project" value="TreeGrafter"/>
</dbReference>
<dbReference type="EC" id="2.3.1.1" evidence="4"/>
<dbReference type="EMBL" id="CP022983">
    <property type="protein sequence ID" value="ASV66670.1"/>
    <property type="molecule type" value="Genomic_DNA"/>
</dbReference>
<dbReference type="NCBIfam" id="NF005840">
    <property type="entry name" value="PRK07757.1"/>
    <property type="match status" value="1"/>
</dbReference>
<keyword evidence="1 4" id="KW-0808">Transferase</keyword>
<evidence type="ECO:0000259" key="3">
    <source>
        <dbReference type="PROSITE" id="PS51186"/>
    </source>
</evidence>
<proteinExistence type="predicted"/>
<feature type="domain" description="N-acetyltransferase" evidence="3">
    <location>
        <begin position="1"/>
        <end position="138"/>
    </location>
</feature>
<dbReference type="PANTHER" id="PTHR43626">
    <property type="entry name" value="ACYL-COA N-ACYLTRANSFERASE"/>
    <property type="match status" value="1"/>
</dbReference>
<evidence type="ECO:0000313" key="5">
    <source>
        <dbReference type="Proteomes" id="UP000215137"/>
    </source>
</evidence>